<sequence length="76" mass="8379">MAGGGLLPSLPTLTVLIPLLSLAGLFYSASVDETFPQGCTSTNSLCFYSLLLPVTIPVYVFFHLWTWMGIKLFRHN</sequence>
<reference evidence="2 3" key="1">
    <citation type="journal article" date="2013" name="Science">
        <title>Genomic diversity and evolution of the head crest in the rock pigeon.</title>
        <authorList>
            <person name="Shapiro M.D."/>
            <person name="Kronenberg Z."/>
            <person name="Li C."/>
            <person name="Domyan E.T."/>
            <person name="Pan H."/>
            <person name="Campbell M."/>
            <person name="Tan H."/>
            <person name="Huff C.D."/>
            <person name="Hu H."/>
            <person name="Vickrey A.I."/>
            <person name="Nielsen S.C."/>
            <person name="Stringham S.A."/>
            <person name="Hu H."/>
            <person name="Willerslev E."/>
            <person name="Gilbert M.T."/>
            <person name="Yandell M."/>
            <person name="Zhang G."/>
            <person name="Wang J."/>
        </authorList>
    </citation>
    <scope>NUCLEOTIDE SEQUENCE [LARGE SCALE GENOMIC DNA]</scope>
    <source>
        <tissue evidence="2">Blood</tissue>
    </source>
</reference>
<dbReference type="InterPro" id="IPR029164">
    <property type="entry name" value="PIG-Y"/>
</dbReference>
<organism evidence="2 3">
    <name type="scientific">Columba livia</name>
    <name type="common">Rock dove</name>
    <dbReference type="NCBI Taxonomy" id="8932"/>
    <lineage>
        <taxon>Eukaryota</taxon>
        <taxon>Metazoa</taxon>
        <taxon>Chordata</taxon>
        <taxon>Craniata</taxon>
        <taxon>Vertebrata</taxon>
        <taxon>Euteleostomi</taxon>
        <taxon>Archelosauria</taxon>
        <taxon>Archosauria</taxon>
        <taxon>Dinosauria</taxon>
        <taxon>Saurischia</taxon>
        <taxon>Theropoda</taxon>
        <taxon>Coelurosauria</taxon>
        <taxon>Aves</taxon>
        <taxon>Neognathae</taxon>
        <taxon>Neoaves</taxon>
        <taxon>Columbimorphae</taxon>
        <taxon>Columbiformes</taxon>
        <taxon>Columbidae</taxon>
        <taxon>Columba</taxon>
    </lineage>
</organism>
<dbReference type="STRING" id="8932.A0A2I0LXN7"/>
<dbReference type="GO" id="GO:0000506">
    <property type="term" value="C:glycosylphosphatidylinositol-N-acetylglucosaminyltransferase (GPI-GnT) complex"/>
    <property type="evidence" value="ECO:0007669"/>
    <property type="project" value="TreeGrafter"/>
</dbReference>
<dbReference type="Proteomes" id="UP000053872">
    <property type="component" value="Unassembled WGS sequence"/>
</dbReference>
<keyword evidence="1" id="KW-0472">Membrane</keyword>
<dbReference type="InParanoid" id="A0A2I0LXN7"/>
<gene>
    <name evidence="2" type="primary">PIGY</name>
    <name evidence="2" type="ORF">A306_00011033</name>
</gene>
<dbReference type="AlphaFoldDB" id="A0A2I0LXN7"/>
<keyword evidence="1" id="KW-1133">Transmembrane helix</keyword>
<dbReference type="KEGG" id="clv:102088273"/>
<feature type="transmembrane region" description="Helical" evidence="1">
    <location>
        <begin position="7"/>
        <end position="27"/>
    </location>
</feature>
<feature type="transmembrane region" description="Helical" evidence="1">
    <location>
        <begin position="47"/>
        <end position="70"/>
    </location>
</feature>
<dbReference type="OrthoDB" id="8902753at2759"/>
<evidence type="ECO:0000313" key="3">
    <source>
        <dbReference type="Proteomes" id="UP000053872"/>
    </source>
</evidence>
<comment type="caution">
    <text evidence="2">The sequence shown here is derived from an EMBL/GenBank/DDBJ whole genome shotgun (WGS) entry which is preliminary data.</text>
</comment>
<dbReference type="Pfam" id="PF15159">
    <property type="entry name" value="PIG-Y"/>
    <property type="match status" value="1"/>
</dbReference>
<accession>A0A2I0LXN7</accession>
<dbReference type="GO" id="GO:0006506">
    <property type="term" value="P:GPI anchor biosynthetic process"/>
    <property type="evidence" value="ECO:0007669"/>
    <property type="project" value="TreeGrafter"/>
</dbReference>
<keyword evidence="3" id="KW-1185">Reference proteome</keyword>
<evidence type="ECO:0000256" key="1">
    <source>
        <dbReference type="SAM" id="Phobius"/>
    </source>
</evidence>
<dbReference type="PANTHER" id="PTHR39235:SF1">
    <property type="entry name" value="PHOSPHATIDYLINOSITOL N-ACETYLGLUCOSAMINYLTRANSFERASE SUBUNIT Y"/>
    <property type="match status" value="1"/>
</dbReference>
<dbReference type="FunCoup" id="A0A2I0LXN7">
    <property type="interactions" value="2"/>
</dbReference>
<proteinExistence type="predicted"/>
<evidence type="ECO:0000313" key="2">
    <source>
        <dbReference type="EMBL" id="PKK22195.1"/>
    </source>
</evidence>
<dbReference type="EMBL" id="AKCR02000065">
    <property type="protein sequence ID" value="PKK22195.1"/>
    <property type="molecule type" value="Genomic_DNA"/>
</dbReference>
<dbReference type="PANTHER" id="PTHR39235">
    <property type="entry name" value="PHOSPHATIDYLINOSITOL N-ACETYLGLUCOSAMINYLTRANSFERASE SUBUNIT Y"/>
    <property type="match status" value="1"/>
</dbReference>
<keyword evidence="1" id="KW-0812">Transmembrane</keyword>
<protein>
    <submittedName>
        <fullName evidence="2">Phosphatidylinositol glycan anchor biosynthesis, class Y</fullName>
    </submittedName>
</protein>
<name>A0A2I0LXN7_COLLI</name>